<dbReference type="PANTHER" id="PTHR43434">
    <property type="entry name" value="PHOSPHOGLYCOLATE PHOSPHATASE"/>
    <property type="match status" value="1"/>
</dbReference>
<dbReference type="CDD" id="cd07505">
    <property type="entry name" value="HAD_BPGM-like"/>
    <property type="match status" value="1"/>
</dbReference>
<dbReference type="GO" id="GO:0006281">
    <property type="term" value="P:DNA repair"/>
    <property type="evidence" value="ECO:0007669"/>
    <property type="project" value="TreeGrafter"/>
</dbReference>
<dbReference type="Proteomes" id="UP000031121">
    <property type="component" value="Chromosome"/>
</dbReference>
<reference evidence="1 2" key="2">
    <citation type="journal article" date="2015" name="Genome Announc.">
        <title>Complete Genome Sequence of Coriobacteriaceae Strain 68-1-3, a Novel Mucus-Degrading Isolate from the Swine Intestinal Tract.</title>
        <authorList>
            <person name="Looft T."/>
            <person name="Bayles D.O."/>
            <person name="Alt D.P."/>
            <person name="Stanton T.B."/>
        </authorList>
    </citation>
    <scope>NUCLEOTIDE SEQUENCE [LARGE SCALE GENOMIC DNA]</scope>
    <source>
        <strain evidence="1 2">68-1-3</strain>
    </source>
</reference>
<dbReference type="InterPro" id="IPR023214">
    <property type="entry name" value="HAD_sf"/>
</dbReference>
<dbReference type="OrthoDB" id="9797743at2"/>
<dbReference type="SFLD" id="SFLDS00003">
    <property type="entry name" value="Haloacid_Dehalogenase"/>
    <property type="match status" value="1"/>
</dbReference>
<dbReference type="KEGG" id="cbac:JI75_00490"/>
<keyword evidence="2" id="KW-1185">Reference proteome</keyword>
<dbReference type="SUPFAM" id="SSF56784">
    <property type="entry name" value="HAD-like"/>
    <property type="match status" value="1"/>
</dbReference>
<dbReference type="HOGENOM" id="CLU_045011_13_1_11"/>
<protein>
    <submittedName>
        <fullName evidence="1">HAD family hydrolase</fullName>
    </submittedName>
</protein>
<reference evidence="2" key="1">
    <citation type="submission" date="2014-08" db="EMBL/GenBank/DDBJ databases">
        <title>Coriobacteriaceae sp. complete genome.</title>
        <authorList>
            <person name="Looft T."/>
            <person name="Bayles D.O."/>
            <person name="Stanton T.B."/>
        </authorList>
    </citation>
    <scope>NUCLEOTIDE SEQUENCE [LARGE SCALE GENOMIC DNA]</scope>
    <source>
        <strain evidence="2">68-1-3</strain>
    </source>
</reference>
<evidence type="ECO:0000313" key="1">
    <source>
        <dbReference type="EMBL" id="AJC11405.1"/>
    </source>
</evidence>
<sequence>MADLASTGFIFDCDGTLIDSIEAWLDAEGEVARGAGVVLSKEQRDELNTLTLPEAGDFFHERFGIGESGAAVVAQIDAFMLDFYRERAEGRPGALAFVRSLREQGARITVASSSPRAFLEAGLERAGFAPYLDAIVSVDDVEGSKRDPFIFRRCCAIMGVDPQRTWGFDDSVYALESMASEGMRCVGVYSSPLCSTEDELAGASELVIGDFVGLDPQRFAL</sequence>
<proteinExistence type="predicted"/>
<dbReference type="InterPro" id="IPR023198">
    <property type="entry name" value="PGP-like_dom2"/>
</dbReference>
<dbReference type="InterPro" id="IPR036412">
    <property type="entry name" value="HAD-like_sf"/>
</dbReference>
<dbReference type="GO" id="GO:0005829">
    <property type="term" value="C:cytosol"/>
    <property type="evidence" value="ECO:0007669"/>
    <property type="project" value="TreeGrafter"/>
</dbReference>
<dbReference type="SFLD" id="SFLDG01129">
    <property type="entry name" value="C1.5:_HAD__Beta-PGM__Phosphata"/>
    <property type="match status" value="1"/>
</dbReference>
<dbReference type="InterPro" id="IPR006439">
    <property type="entry name" value="HAD-SF_hydro_IA"/>
</dbReference>
<dbReference type="GO" id="GO:0008967">
    <property type="term" value="F:phosphoglycolate phosphatase activity"/>
    <property type="evidence" value="ECO:0007669"/>
    <property type="project" value="TreeGrafter"/>
</dbReference>
<dbReference type="Pfam" id="PF00702">
    <property type="entry name" value="Hydrolase"/>
    <property type="match status" value="1"/>
</dbReference>
<accession>A0A0A8B1W5</accession>
<dbReference type="EMBL" id="CP009302">
    <property type="protein sequence ID" value="AJC11405.1"/>
    <property type="molecule type" value="Genomic_DNA"/>
</dbReference>
<dbReference type="InterPro" id="IPR050155">
    <property type="entry name" value="HAD-like_hydrolase_sf"/>
</dbReference>
<dbReference type="Gene3D" id="1.10.150.240">
    <property type="entry name" value="Putative phosphatase, domain 2"/>
    <property type="match status" value="1"/>
</dbReference>
<keyword evidence="1" id="KW-0378">Hydrolase</keyword>
<dbReference type="AlphaFoldDB" id="A0A0A8B1W5"/>
<evidence type="ECO:0000313" key="2">
    <source>
        <dbReference type="Proteomes" id="UP000031121"/>
    </source>
</evidence>
<dbReference type="NCBIfam" id="TIGR01509">
    <property type="entry name" value="HAD-SF-IA-v3"/>
    <property type="match status" value="1"/>
</dbReference>
<dbReference type="RefSeq" id="WP_039687952.1">
    <property type="nucleotide sequence ID" value="NZ_CP009302.1"/>
</dbReference>
<name>A0A0A8B1W5_9ACTN</name>
<dbReference type="PANTHER" id="PTHR43434:SF1">
    <property type="entry name" value="PHOSPHOGLYCOLATE PHOSPHATASE"/>
    <property type="match status" value="1"/>
</dbReference>
<gene>
    <name evidence="1" type="ORF">JI75_00490</name>
</gene>
<dbReference type="STRING" id="1531429.JI75_00490"/>
<dbReference type="Gene3D" id="3.40.50.1000">
    <property type="entry name" value="HAD superfamily/HAD-like"/>
    <property type="match status" value="1"/>
</dbReference>
<organism evidence="1 2">
    <name type="scientific">Berryella intestinalis</name>
    <dbReference type="NCBI Taxonomy" id="1531429"/>
    <lineage>
        <taxon>Bacteria</taxon>
        <taxon>Bacillati</taxon>
        <taxon>Actinomycetota</taxon>
        <taxon>Coriobacteriia</taxon>
        <taxon>Eggerthellales</taxon>
        <taxon>Eggerthellaceae</taxon>
        <taxon>Berryella</taxon>
    </lineage>
</organism>